<reference evidence="3" key="2">
    <citation type="submission" date="2015-01" db="EMBL/GenBank/DDBJ databases">
        <title>Evolutionary Origins and Diversification of the Mycorrhizal Mutualists.</title>
        <authorList>
            <consortium name="DOE Joint Genome Institute"/>
            <consortium name="Mycorrhizal Genomics Consortium"/>
            <person name="Kohler A."/>
            <person name="Kuo A."/>
            <person name="Nagy L.G."/>
            <person name="Floudas D."/>
            <person name="Copeland A."/>
            <person name="Barry K.W."/>
            <person name="Cichocki N."/>
            <person name="Veneault-Fourrey C."/>
            <person name="LaButti K."/>
            <person name="Lindquist E.A."/>
            <person name="Lipzen A."/>
            <person name="Lundell T."/>
            <person name="Morin E."/>
            <person name="Murat C."/>
            <person name="Riley R."/>
            <person name="Ohm R."/>
            <person name="Sun H."/>
            <person name="Tunlid A."/>
            <person name="Henrissat B."/>
            <person name="Grigoriev I.V."/>
            <person name="Hibbett D.S."/>
            <person name="Martin F."/>
        </authorList>
    </citation>
    <scope>NUCLEOTIDE SEQUENCE [LARGE SCALE GENOMIC DNA]</scope>
    <source>
        <strain evidence="3">Ve08.2h10</strain>
    </source>
</reference>
<feature type="region of interest" description="Disordered" evidence="1">
    <location>
        <begin position="577"/>
        <end position="643"/>
    </location>
</feature>
<feature type="compositionally biased region" description="Basic and acidic residues" evidence="1">
    <location>
        <begin position="367"/>
        <end position="387"/>
    </location>
</feature>
<reference evidence="2 3" key="1">
    <citation type="submission" date="2014-04" db="EMBL/GenBank/DDBJ databases">
        <authorList>
            <consortium name="DOE Joint Genome Institute"/>
            <person name="Kuo A."/>
            <person name="Kohler A."/>
            <person name="Jargeat P."/>
            <person name="Nagy L.G."/>
            <person name="Floudas D."/>
            <person name="Copeland A."/>
            <person name="Barry K.W."/>
            <person name="Cichocki N."/>
            <person name="Veneault-Fourrey C."/>
            <person name="LaButti K."/>
            <person name="Lindquist E.A."/>
            <person name="Lipzen A."/>
            <person name="Lundell T."/>
            <person name="Morin E."/>
            <person name="Murat C."/>
            <person name="Sun H."/>
            <person name="Tunlid A."/>
            <person name="Henrissat B."/>
            <person name="Grigoriev I.V."/>
            <person name="Hibbett D.S."/>
            <person name="Martin F."/>
            <person name="Nordberg H.P."/>
            <person name="Cantor M.N."/>
            <person name="Hua S.X."/>
        </authorList>
    </citation>
    <scope>NUCLEOTIDE SEQUENCE [LARGE SCALE GENOMIC DNA]</scope>
    <source>
        <strain evidence="2 3">Ve08.2h10</strain>
    </source>
</reference>
<feature type="compositionally biased region" description="Polar residues" evidence="1">
    <location>
        <begin position="1"/>
        <end position="27"/>
    </location>
</feature>
<dbReference type="EMBL" id="KN825792">
    <property type="protein sequence ID" value="KIK81477.1"/>
    <property type="molecule type" value="Genomic_DNA"/>
</dbReference>
<feature type="region of interest" description="Disordered" evidence="1">
    <location>
        <begin position="1"/>
        <end position="89"/>
    </location>
</feature>
<feature type="compositionally biased region" description="Pro residues" evidence="1">
    <location>
        <begin position="680"/>
        <end position="689"/>
    </location>
</feature>
<feature type="compositionally biased region" description="Acidic residues" evidence="1">
    <location>
        <begin position="442"/>
        <end position="454"/>
    </location>
</feature>
<feature type="compositionally biased region" description="Acidic residues" evidence="1">
    <location>
        <begin position="486"/>
        <end position="501"/>
    </location>
</feature>
<dbReference type="Proteomes" id="UP000054538">
    <property type="component" value="Unassembled WGS sequence"/>
</dbReference>
<feature type="compositionally biased region" description="Basic and acidic residues" evidence="1">
    <location>
        <begin position="326"/>
        <end position="352"/>
    </location>
</feature>
<evidence type="ECO:0000313" key="3">
    <source>
        <dbReference type="Proteomes" id="UP000054538"/>
    </source>
</evidence>
<dbReference type="STRING" id="930991.A0A0D0CFL9"/>
<accession>A0A0D0CFL9</accession>
<feature type="compositionally biased region" description="Pro residues" evidence="1">
    <location>
        <begin position="617"/>
        <end position="634"/>
    </location>
</feature>
<keyword evidence="3" id="KW-1185">Reference proteome</keyword>
<organism evidence="2 3">
    <name type="scientific">Paxillus rubicundulus Ve08.2h10</name>
    <dbReference type="NCBI Taxonomy" id="930991"/>
    <lineage>
        <taxon>Eukaryota</taxon>
        <taxon>Fungi</taxon>
        <taxon>Dikarya</taxon>
        <taxon>Basidiomycota</taxon>
        <taxon>Agaricomycotina</taxon>
        <taxon>Agaricomycetes</taxon>
        <taxon>Agaricomycetidae</taxon>
        <taxon>Boletales</taxon>
        <taxon>Paxilineae</taxon>
        <taxon>Paxillaceae</taxon>
        <taxon>Paxillus</taxon>
    </lineage>
</organism>
<feature type="compositionally biased region" description="Low complexity" evidence="1">
    <location>
        <begin position="590"/>
        <end position="599"/>
    </location>
</feature>
<protein>
    <submittedName>
        <fullName evidence="2">Uncharacterized protein</fullName>
    </submittedName>
</protein>
<proteinExistence type="predicted"/>
<dbReference type="PANTHER" id="PTHR48125">
    <property type="entry name" value="LP07818P1"/>
    <property type="match status" value="1"/>
</dbReference>
<dbReference type="InParanoid" id="A0A0D0CFL9"/>
<evidence type="ECO:0000313" key="2">
    <source>
        <dbReference type="EMBL" id="KIK81477.1"/>
    </source>
</evidence>
<feature type="compositionally biased region" description="Acidic residues" evidence="1">
    <location>
        <begin position="229"/>
        <end position="240"/>
    </location>
</feature>
<sequence length="724" mass="78508">MSQETRLAHTQAQKAASNSNVDGTSIDPTGVITKGKGKEKQLPILLLGPSGSDSTHLDASTANPDPNPPEGPIDPSTIDPAQWPFEPFPLPPPDGYWLPKFGPPPPSKFPSSLRTPPSATLPLFPPLMALTYPPPPPLSETDPMWLSKMVSDVERQRSHLELGVTALEADVANAHAESGLADGELEEEMDKMQAFLNMVASVAGNGFVRRMLEDVDAAVARLAGEAVYDDDVGEGEEDENVQANNLNGEDEDANLRGDSGGNCAEDDAGNADDEDPNDGGGQDDGEMNAGNPKEFAFENDAAGGLLCPPLHEEQIQDRSGQLQSRSENDAALKAPVEEPRLQAPRTEAKVERDEEQPTPSHNAQVHPETDDIAEHEQQSPKSDEEIRMLSIYSEQVLAKLEEPLDGRNTPPESRAVGPRTYVPGTAPSIDYGRERRKRSLLADDDGEVSDEGSDDSSRSKRAKISHEFSTPPRTGPSRKRSRESMESEEDELDELDSEEEVSNQITPRPVREDSSLSSVVDLKGKGKAHAPKDDGSRPGSPKRARTDVGPSSLAVGQTREEKVKWFKEVVAQASAPSGSCQLVLYGGGSSPAPASASASTSWDEELASLPPRLPRHLAPPPPAPTPRRPSPPIPQLGATFRAPYPQGQLRALRRETEHLRQNATGQAEVYHVYDVRGREPSPPPPPPQPRRGRSLRRETERLRGNAFGEPEVYHVYNLRGREDV</sequence>
<feature type="compositionally biased region" description="Polar residues" evidence="1">
    <location>
        <begin position="51"/>
        <end position="62"/>
    </location>
</feature>
<name>A0A0D0CFL9_9AGAM</name>
<dbReference type="AlphaFoldDB" id="A0A0D0CFL9"/>
<dbReference type="OrthoDB" id="2680944at2759"/>
<feature type="region of interest" description="Disordered" evidence="1">
    <location>
        <begin position="229"/>
        <end position="560"/>
    </location>
</feature>
<feature type="region of interest" description="Disordered" evidence="1">
    <location>
        <begin position="658"/>
        <end position="696"/>
    </location>
</feature>
<dbReference type="HOGENOM" id="CLU_382213_0_0_1"/>
<feature type="compositionally biased region" description="Acidic residues" evidence="1">
    <location>
        <begin position="264"/>
        <end position="286"/>
    </location>
</feature>
<gene>
    <name evidence="2" type="ORF">PAXRUDRAFT_156045</name>
</gene>
<evidence type="ECO:0000256" key="1">
    <source>
        <dbReference type="SAM" id="MobiDB-lite"/>
    </source>
</evidence>
<dbReference type="PANTHER" id="PTHR48125:SF12">
    <property type="entry name" value="AT HOOK TRANSCRIPTION FACTOR FAMILY-RELATED"/>
    <property type="match status" value="1"/>
</dbReference>